<dbReference type="AlphaFoldDB" id="W9G252"/>
<keyword evidence="2" id="KW-1003">Cell membrane</keyword>
<feature type="transmembrane region" description="Helical" evidence="6">
    <location>
        <begin position="29"/>
        <end position="53"/>
    </location>
</feature>
<name>W9G252_9MICO</name>
<evidence type="ECO:0000256" key="4">
    <source>
        <dbReference type="ARBA" id="ARBA00022989"/>
    </source>
</evidence>
<keyword evidence="5 6" id="KW-0472">Membrane</keyword>
<dbReference type="Pfam" id="PF07690">
    <property type="entry name" value="MFS_1"/>
    <property type="match status" value="1"/>
</dbReference>
<evidence type="ECO:0000256" key="6">
    <source>
        <dbReference type="SAM" id="Phobius"/>
    </source>
</evidence>
<feature type="transmembrane region" description="Helical" evidence="6">
    <location>
        <begin position="104"/>
        <end position="127"/>
    </location>
</feature>
<comment type="caution">
    <text evidence="7">The sequence shown here is derived from an EMBL/GenBank/DDBJ whole genome shotgun (WGS) entry which is preliminary data.</text>
</comment>
<dbReference type="InterPro" id="IPR011701">
    <property type="entry name" value="MFS"/>
</dbReference>
<sequence length="416" mass="42110">MGVMGGSPQTGVNERATYASLLRTRGVSALFGISLTTVIATSLQILALSVAVFQQTGSALWSTIAFAAGFLPQLVGGTLLTSLADRWPPRALLASGSVARAASAFVIAFGGLPPAASIAVVAVVAVWQPVPMAAQSTLLTRLVTGERYVLGRSVLGLISSGAQLLGLAAGGAAVQLLGATAAFAVAGLVSLLGLLPLLAIPRTSGAPGTAHRWRPAETWVGNGRLLRDPAVRRILVAWWLGPALLVGAEALVVPYVGEQRTAGMPAGLLLAAFPAGAAVGDLVVGRFLPDEVRRRSVPWLFALVGAPLLPLAWHPGLAVAWTCFALASVGMAYQLGGQQAFLAAVPETQRGLAFGLFSTGLMGGQGVGPVIAGIFADHIGAGLTMTALGLAILVAAARFGSVPAPRVEPPAAGAQT</sequence>
<evidence type="ECO:0000256" key="3">
    <source>
        <dbReference type="ARBA" id="ARBA00022692"/>
    </source>
</evidence>
<feature type="transmembrane region" description="Helical" evidence="6">
    <location>
        <begin position="352"/>
        <end position="372"/>
    </location>
</feature>
<dbReference type="GO" id="GO:0022857">
    <property type="term" value="F:transmembrane transporter activity"/>
    <property type="evidence" value="ECO:0007669"/>
    <property type="project" value="InterPro"/>
</dbReference>
<dbReference type="eggNOG" id="COG2814">
    <property type="taxonomic scope" value="Bacteria"/>
</dbReference>
<accession>W9G252</accession>
<dbReference type="SUPFAM" id="SSF103473">
    <property type="entry name" value="MFS general substrate transporter"/>
    <property type="match status" value="1"/>
</dbReference>
<comment type="subcellular location">
    <subcellularLocation>
        <location evidence="1">Cell membrane</location>
        <topology evidence="1">Multi-pass membrane protein</topology>
    </subcellularLocation>
</comment>
<protein>
    <submittedName>
        <fullName evidence="7">MFS transporter</fullName>
    </submittedName>
</protein>
<keyword evidence="4 6" id="KW-1133">Transmembrane helix</keyword>
<keyword evidence="3 6" id="KW-0812">Transmembrane</keyword>
<feature type="transmembrane region" description="Helical" evidence="6">
    <location>
        <begin position="148"/>
        <end position="170"/>
    </location>
</feature>
<feature type="transmembrane region" description="Helical" evidence="6">
    <location>
        <begin position="262"/>
        <end position="284"/>
    </location>
</feature>
<evidence type="ECO:0000256" key="5">
    <source>
        <dbReference type="ARBA" id="ARBA00023136"/>
    </source>
</evidence>
<dbReference type="Gene3D" id="1.20.1250.20">
    <property type="entry name" value="MFS general substrate transporter like domains"/>
    <property type="match status" value="1"/>
</dbReference>
<dbReference type="PANTHER" id="PTHR23513:SF11">
    <property type="entry name" value="STAPHYLOFERRIN A TRANSPORTER"/>
    <property type="match status" value="1"/>
</dbReference>
<feature type="transmembrane region" description="Helical" evidence="6">
    <location>
        <begin position="378"/>
        <end position="397"/>
    </location>
</feature>
<organism evidence="7 8">
    <name type="scientific">Intrasporangium oryzae NRRL B-24470</name>
    <dbReference type="NCBI Taxonomy" id="1386089"/>
    <lineage>
        <taxon>Bacteria</taxon>
        <taxon>Bacillati</taxon>
        <taxon>Actinomycetota</taxon>
        <taxon>Actinomycetes</taxon>
        <taxon>Micrococcales</taxon>
        <taxon>Intrasporangiaceae</taxon>
        <taxon>Intrasporangium</taxon>
    </lineage>
</organism>
<keyword evidence="8" id="KW-1185">Reference proteome</keyword>
<dbReference type="Proteomes" id="UP000019489">
    <property type="component" value="Unassembled WGS sequence"/>
</dbReference>
<feature type="transmembrane region" description="Helical" evidence="6">
    <location>
        <begin position="60"/>
        <end position="84"/>
    </location>
</feature>
<dbReference type="STRING" id="1386089.N865_12365"/>
<dbReference type="InterPro" id="IPR036259">
    <property type="entry name" value="MFS_trans_sf"/>
</dbReference>
<evidence type="ECO:0000313" key="8">
    <source>
        <dbReference type="Proteomes" id="UP000019489"/>
    </source>
</evidence>
<evidence type="ECO:0000313" key="7">
    <source>
        <dbReference type="EMBL" id="EWT00050.1"/>
    </source>
</evidence>
<evidence type="ECO:0000256" key="1">
    <source>
        <dbReference type="ARBA" id="ARBA00004651"/>
    </source>
</evidence>
<proteinExistence type="predicted"/>
<reference evidence="7 8" key="1">
    <citation type="submission" date="2013-08" db="EMBL/GenBank/DDBJ databases">
        <title>Intrasporangium oryzae NRRL B-24470.</title>
        <authorList>
            <person name="Liu H."/>
            <person name="Wang G."/>
        </authorList>
    </citation>
    <scope>NUCLEOTIDE SEQUENCE [LARGE SCALE GENOMIC DNA]</scope>
    <source>
        <strain evidence="7 8">NRRL B-24470</strain>
    </source>
</reference>
<gene>
    <name evidence="7" type="ORF">N865_12365</name>
</gene>
<dbReference type="PANTHER" id="PTHR23513">
    <property type="entry name" value="INTEGRAL MEMBRANE EFFLUX PROTEIN-RELATED"/>
    <property type="match status" value="1"/>
</dbReference>
<feature type="transmembrane region" description="Helical" evidence="6">
    <location>
        <begin position="296"/>
        <end position="313"/>
    </location>
</feature>
<dbReference type="EMBL" id="AWSA01000057">
    <property type="protein sequence ID" value="EWT00050.1"/>
    <property type="molecule type" value="Genomic_DNA"/>
</dbReference>
<feature type="transmembrane region" description="Helical" evidence="6">
    <location>
        <begin position="176"/>
        <end position="200"/>
    </location>
</feature>
<feature type="transmembrane region" description="Helical" evidence="6">
    <location>
        <begin position="234"/>
        <end position="256"/>
    </location>
</feature>
<dbReference type="PATRIC" id="fig|1386089.3.peg.3725"/>
<evidence type="ECO:0000256" key="2">
    <source>
        <dbReference type="ARBA" id="ARBA00022475"/>
    </source>
</evidence>
<dbReference type="GO" id="GO:0005886">
    <property type="term" value="C:plasma membrane"/>
    <property type="evidence" value="ECO:0007669"/>
    <property type="project" value="UniProtKB-SubCell"/>
</dbReference>